<reference evidence="1" key="1">
    <citation type="submission" date="2016-07" db="EMBL/GenBank/DDBJ databases">
        <authorList>
            <person name="Bretaudeau A."/>
        </authorList>
    </citation>
    <scope>NUCLEOTIDE SEQUENCE</scope>
    <source>
        <strain evidence="1">Rice</strain>
        <tissue evidence="1">Whole body</tissue>
    </source>
</reference>
<protein>
    <submittedName>
        <fullName evidence="1">SFRICE_013556</fullName>
    </submittedName>
</protein>
<dbReference type="EMBL" id="ODYU01003037">
    <property type="protein sequence ID" value="SOQ41312.1"/>
    <property type="molecule type" value="Genomic_DNA"/>
</dbReference>
<gene>
    <name evidence="1" type="ORF">SFRICE_013556</name>
</gene>
<proteinExistence type="predicted"/>
<organism evidence="1">
    <name type="scientific">Spodoptera frugiperda</name>
    <name type="common">Fall armyworm</name>
    <dbReference type="NCBI Taxonomy" id="7108"/>
    <lineage>
        <taxon>Eukaryota</taxon>
        <taxon>Metazoa</taxon>
        <taxon>Ecdysozoa</taxon>
        <taxon>Arthropoda</taxon>
        <taxon>Hexapoda</taxon>
        <taxon>Insecta</taxon>
        <taxon>Pterygota</taxon>
        <taxon>Neoptera</taxon>
        <taxon>Endopterygota</taxon>
        <taxon>Lepidoptera</taxon>
        <taxon>Glossata</taxon>
        <taxon>Ditrysia</taxon>
        <taxon>Noctuoidea</taxon>
        <taxon>Noctuidae</taxon>
        <taxon>Amphipyrinae</taxon>
        <taxon>Spodoptera</taxon>
    </lineage>
</organism>
<accession>A0A2H1VLL0</accession>
<evidence type="ECO:0000313" key="1">
    <source>
        <dbReference type="EMBL" id="SOQ41312.1"/>
    </source>
</evidence>
<sequence length="90" mass="10492">MANFAKGFGFEALQDSTGAGIEADRPYKSPRSTFSFVNKQNCRIWDSEYPKAIIEKPLHAQRVPVWCAMWSGVDYKTYDTQESWRQYFLQ</sequence>
<name>A0A2H1VLL0_SPOFR</name>
<dbReference type="AlphaFoldDB" id="A0A2H1VLL0"/>